<dbReference type="EC" id="3.4.-.-" evidence="1"/>
<dbReference type="RefSeq" id="WP_128387612.1">
    <property type="nucleotide sequence ID" value="NZ_CP035037.1"/>
</dbReference>
<gene>
    <name evidence="2" type="ORF">Leucomu_14160</name>
</gene>
<dbReference type="PANTHER" id="PTHR12994:SF17">
    <property type="entry name" value="LD30995P"/>
    <property type="match status" value="1"/>
</dbReference>
<keyword evidence="1" id="KW-0645">Protease</keyword>
<dbReference type="Gene3D" id="3.60.60.10">
    <property type="entry name" value="Penicillin V Acylase, Chain A"/>
    <property type="match status" value="1"/>
</dbReference>
<proteinExistence type="inferred from homology"/>
<evidence type="ECO:0000256" key="1">
    <source>
        <dbReference type="RuleBase" id="RU364089"/>
    </source>
</evidence>
<dbReference type="InterPro" id="IPR005322">
    <property type="entry name" value="Peptidase_C69"/>
</dbReference>
<comment type="catalytic activity">
    <reaction evidence="1">
        <text>an L-aminoacyl-L-amino acid + H2O = 2 an L-alpha-amino acid</text>
        <dbReference type="Rhea" id="RHEA:48940"/>
        <dbReference type="ChEBI" id="CHEBI:15377"/>
        <dbReference type="ChEBI" id="CHEBI:59869"/>
        <dbReference type="ChEBI" id="CHEBI:77460"/>
    </reaction>
</comment>
<dbReference type="PANTHER" id="PTHR12994">
    <property type="entry name" value="SECERNIN"/>
    <property type="match status" value="1"/>
</dbReference>
<sequence length="481" mass="52559">MIIPAKPRVRSCDTVVVAAESSATGRTLFGKNSDRHPNEAQYLTLVPGAEHAPGTSVDCTFVSVPQVARTARVVGSRPWWMWGFEHGVNEHGVAMGNEALWSKLPPRLEAGLLGMDLLRLTLERSTTADEALECLLALVEEHGQSGPTNTVILESYDNGFVIADPSTAWLVQTAGRHWVAKRVTGVAAMSNLYTIGSDYTRISDGAVDEAVARGWFDPDAGTPFDFARAYGDEHLPDLDGCARRFDRSSHLLQELERSGRGLRLRDIHQVLRDLGDGPAEALRPGPRSEGAICMYAQDPAGSETAATIIAELDAAPELCRIGVSASAPRHAGLIQVWVDLDDFGTFEQPVDAAGADLWWETERLQRRIEAAFPAFAPIADSVFDRVNRRFFSLSQQPVGRSRDDRQAVFFEGEARHRAAVAQLTELFEELGPVLVEQGDADLRGDHLARLAALVETTTVERSAPVRERVLADAQRHSVRTA</sequence>
<organism evidence="2 3">
    <name type="scientific">Leucobacter muris</name>
    <dbReference type="NCBI Taxonomy" id="1935379"/>
    <lineage>
        <taxon>Bacteria</taxon>
        <taxon>Bacillati</taxon>
        <taxon>Actinomycetota</taxon>
        <taxon>Actinomycetes</taxon>
        <taxon>Micrococcales</taxon>
        <taxon>Microbacteriaceae</taxon>
        <taxon>Leucobacter</taxon>
    </lineage>
</organism>
<dbReference type="EMBL" id="CP035037">
    <property type="protein sequence ID" value="QAB18905.1"/>
    <property type="molecule type" value="Genomic_DNA"/>
</dbReference>
<keyword evidence="1" id="KW-0224">Dipeptidase</keyword>
<accession>A0ABX5QIQ5</accession>
<dbReference type="Proteomes" id="UP000285768">
    <property type="component" value="Chromosome"/>
</dbReference>
<keyword evidence="1" id="KW-0378">Hydrolase</keyword>
<keyword evidence="3" id="KW-1185">Reference proteome</keyword>
<name>A0ABX5QIQ5_9MICO</name>
<protein>
    <recommendedName>
        <fullName evidence="1">Dipeptidase</fullName>
        <ecNumber evidence="1">3.4.-.-</ecNumber>
    </recommendedName>
</protein>
<comment type="similarity">
    <text evidence="1">Belongs to the peptidase C69 family.</text>
</comment>
<evidence type="ECO:0000313" key="3">
    <source>
        <dbReference type="Proteomes" id="UP000285768"/>
    </source>
</evidence>
<evidence type="ECO:0000313" key="2">
    <source>
        <dbReference type="EMBL" id="QAB18905.1"/>
    </source>
</evidence>
<reference evidence="2 3" key="1">
    <citation type="submission" date="2019-01" db="EMBL/GenBank/DDBJ databases">
        <title>Leucobacter muris sp. nov. isolated from the nose of a laboratory mouse.</title>
        <authorList>
            <person name="Benga L."/>
            <person name="Sproeer C."/>
            <person name="Schumann P."/>
            <person name="Verbarg S."/>
            <person name="Bunk B."/>
            <person name="Engelhardt E."/>
            <person name="Benten P.M."/>
            <person name="Sager M."/>
        </authorList>
    </citation>
    <scope>NUCLEOTIDE SEQUENCE [LARGE SCALE GENOMIC DNA]</scope>
    <source>
        <strain evidence="2 3">DSM 101948</strain>
    </source>
</reference>
<dbReference type="Pfam" id="PF03577">
    <property type="entry name" value="Peptidase_C69"/>
    <property type="match status" value="1"/>
</dbReference>